<name>A0ABU8BIN1_9BRAD</name>
<organism evidence="1 2">
    <name type="scientific">Bradyrhizobium algeriense</name>
    <dbReference type="NCBI Taxonomy" id="634784"/>
    <lineage>
        <taxon>Bacteria</taxon>
        <taxon>Pseudomonadati</taxon>
        <taxon>Pseudomonadota</taxon>
        <taxon>Alphaproteobacteria</taxon>
        <taxon>Hyphomicrobiales</taxon>
        <taxon>Nitrobacteraceae</taxon>
        <taxon>Bradyrhizobium</taxon>
    </lineage>
</organism>
<protein>
    <submittedName>
        <fullName evidence="1">Uncharacterized protein</fullName>
    </submittedName>
</protein>
<reference evidence="1 2" key="1">
    <citation type="submission" date="2024-02" db="EMBL/GenBank/DDBJ databases">
        <title>Adaptive strategies in a cosmopolitan and abundant soil bacterium.</title>
        <authorList>
            <person name="Carini P."/>
        </authorList>
    </citation>
    <scope>NUCLEOTIDE SEQUENCE [LARGE SCALE GENOMIC DNA]</scope>
    <source>
        <strain evidence="1 2">AZCC 1608</strain>
    </source>
</reference>
<keyword evidence="2" id="KW-1185">Reference proteome</keyword>
<dbReference type="Proteomes" id="UP001364224">
    <property type="component" value="Unassembled WGS sequence"/>
</dbReference>
<sequence length="35" mass="3644">MKKALVFMDAMAGAAVPCHDSFGVAAQCIVYPVTT</sequence>
<gene>
    <name evidence="1" type="ORF">V1286_005934</name>
</gene>
<proteinExistence type="predicted"/>
<accession>A0ABU8BIN1</accession>
<evidence type="ECO:0000313" key="1">
    <source>
        <dbReference type="EMBL" id="MEH2558405.1"/>
    </source>
</evidence>
<comment type="caution">
    <text evidence="1">The sequence shown here is derived from an EMBL/GenBank/DDBJ whole genome shotgun (WGS) entry which is preliminary data.</text>
</comment>
<evidence type="ECO:0000313" key="2">
    <source>
        <dbReference type="Proteomes" id="UP001364224"/>
    </source>
</evidence>
<dbReference type="EMBL" id="JAZHRV010000001">
    <property type="protein sequence ID" value="MEH2558405.1"/>
    <property type="molecule type" value="Genomic_DNA"/>
</dbReference>